<evidence type="ECO:0000256" key="3">
    <source>
        <dbReference type="ARBA" id="ARBA00012236"/>
    </source>
</evidence>
<dbReference type="GO" id="GO:0051539">
    <property type="term" value="F:4 iron, 4 sulfur cluster binding"/>
    <property type="evidence" value="ECO:0007669"/>
    <property type="project" value="UniProtKB-KW"/>
</dbReference>
<dbReference type="InterPro" id="IPR007197">
    <property type="entry name" value="rSAM"/>
</dbReference>
<dbReference type="PANTHER" id="PTHR22976">
    <property type="entry name" value="BIOTIN SYNTHASE"/>
    <property type="match status" value="1"/>
</dbReference>
<feature type="binding site" evidence="12 13">
    <location>
        <position position="106"/>
    </location>
    <ligand>
        <name>[2Fe-2S] cluster</name>
        <dbReference type="ChEBI" id="CHEBI:190135"/>
    </ligand>
</feature>
<feature type="binding site" evidence="12 13">
    <location>
        <position position="62"/>
    </location>
    <ligand>
        <name>[4Fe-4S] cluster</name>
        <dbReference type="ChEBI" id="CHEBI:49883"/>
        <note>4Fe-4S-S-AdoMet</note>
    </ligand>
</feature>
<evidence type="ECO:0000256" key="1">
    <source>
        <dbReference type="ARBA" id="ARBA00004942"/>
    </source>
</evidence>
<dbReference type="Gene3D" id="3.20.20.70">
    <property type="entry name" value="Aldolase class I"/>
    <property type="match status" value="1"/>
</dbReference>
<gene>
    <name evidence="12" type="primary">bioB</name>
    <name evidence="15" type="ORF">YLM1_1788</name>
</gene>
<comment type="function">
    <text evidence="12">Catalyzes the conversion of dethiobiotin (DTB) to biotin by the insertion of a sulfur atom into dethiobiotin via a radical-based mechanism.</text>
</comment>
<evidence type="ECO:0000256" key="4">
    <source>
        <dbReference type="ARBA" id="ARBA00022485"/>
    </source>
</evidence>
<comment type="cofactor">
    <cofactor evidence="13">
        <name>[2Fe-2S] cluster</name>
        <dbReference type="ChEBI" id="CHEBI:190135"/>
    </cofactor>
    <text evidence="13">Binds 1 [2Fe-2S] cluster. The cluster is coordinated with 3 cysteines and 1 arginine.</text>
</comment>
<dbReference type="Proteomes" id="UP000066376">
    <property type="component" value="Chromosome"/>
</dbReference>
<dbReference type="GO" id="GO:0009102">
    <property type="term" value="P:biotin biosynthetic process"/>
    <property type="evidence" value="ECO:0007669"/>
    <property type="project" value="UniProtKB-UniRule"/>
</dbReference>
<dbReference type="EC" id="2.8.1.6" evidence="3 12"/>
<keyword evidence="7 12" id="KW-0001">2Fe-2S</keyword>
<dbReference type="SUPFAM" id="SSF102114">
    <property type="entry name" value="Radical SAM enzymes"/>
    <property type="match status" value="1"/>
</dbReference>
<dbReference type="Pfam" id="PF06968">
    <property type="entry name" value="BATS"/>
    <property type="match status" value="1"/>
</dbReference>
<evidence type="ECO:0000256" key="8">
    <source>
        <dbReference type="ARBA" id="ARBA00022723"/>
    </source>
</evidence>
<dbReference type="PIRSF" id="PIRSF001619">
    <property type="entry name" value="Biotin_synth"/>
    <property type="match status" value="1"/>
</dbReference>
<dbReference type="CDD" id="cd01335">
    <property type="entry name" value="Radical_SAM"/>
    <property type="match status" value="1"/>
</dbReference>
<evidence type="ECO:0000256" key="12">
    <source>
        <dbReference type="HAMAP-Rule" id="MF_01694"/>
    </source>
</evidence>
<comment type="cofactor">
    <cofactor evidence="12 13">
        <name>[4Fe-4S] cluster</name>
        <dbReference type="ChEBI" id="CHEBI:49883"/>
    </cofactor>
    <text evidence="12 13">Binds 1 [4Fe-4S] cluster. The cluster is coordinated with 3 cysteines and an exchangeable S-adenosyl-L-methionine.</text>
</comment>
<comment type="pathway">
    <text evidence="1 12">Cofactor biosynthesis; biotin biosynthesis; biotin from 7,8-diaminononanoate: step 2/2.</text>
</comment>
<accession>A0A126R1R6</accession>
<evidence type="ECO:0000256" key="10">
    <source>
        <dbReference type="ARBA" id="ARBA00023004"/>
    </source>
</evidence>
<feature type="binding site" evidence="12 13">
    <location>
        <position position="269"/>
    </location>
    <ligand>
        <name>[2Fe-2S] cluster</name>
        <dbReference type="ChEBI" id="CHEBI:190135"/>
    </ligand>
</feature>
<reference evidence="16" key="2">
    <citation type="submission" date="2016-02" db="EMBL/GenBank/DDBJ databases">
        <title>The draft genome sequence of the rumen methanogen Methanobrevibacter olleyae YLM1.</title>
        <authorList>
            <consortium name="New Zealand Agricultural Greenhouse Gas Research Centre/Pastoral Greenhouse Gas Research Consortium"/>
            <person name="Kelly W.J."/>
            <person name="Li D."/>
            <person name="Lambie S.C."/>
            <person name="Attwood G.T."/>
            <person name="Altermann E."/>
            <person name="Leahy S.C."/>
        </authorList>
    </citation>
    <scope>NUCLEOTIDE SEQUENCE [LARGE SCALE GENOMIC DNA]</scope>
    <source>
        <strain evidence="16">YLM1</strain>
    </source>
</reference>
<dbReference type="AlphaFoldDB" id="A0A126R1R6"/>
<dbReference type="KEGG" id="mol:YLM1_1788"/>
<evidence type="ECO:0000256" key="9">
    <source>
        <dbReference type="ARBA" id="ARBA00022756"/>
    </source>
</evidence>
<dbReference type="UniPathway" id="UPA00078">
    <property type="reaction ID" value="UER00162"/>
</dbReference>
<dbReference type="SMART" id="SM00876">
    <property type="entry name" value="BATS"/>
    <property type="match status" value="1"/>
</dbReference>
<dbReference type="NCBIfam" id="TIGR00433">
    <property type="entry name" value="bioB"/>
    <property type="match status" value="1"/>
</dbReference>
<evidence type="ECO:0000259" key="14">
    <source>
        <dbReference type="PROSITE" id="PS51918"/>
    </source>
</evidence>
<dbReference type="PROSITE" id="PS51918">
    <property type="entry name" value="RADICAL_SAM"/>
    <property type="match status" value="1"/>
</dbReference>
<evidence type="ECO:0000256" key="6">
    <source>
        <dbReference type="ARBA" id="ARBA00022691"/>
    </source>
</evidence>
<dbReference type="SFLD" id="SFLDS00029">
    <property type="entry name" value="Radical_SAM"/>
    <property type="match status" value="1"/>
</dbReference>
<dbReference type="SFLD" id="SFLDG01060">
    <property type="entry name" value="BATS_domain_containing"/>
    <property type="match status" value="1"/>
</dbReference>
<reference evidence="15 16" key="1">
    <citation type="journal article" date="2016" name="Genome Announc.">
        <title>Draft Genome Sequence of the Rumen Methanogen Methanobrevibacter olleyae YLM1.</title>
        <authorList>
            <person name="Kelly W.J."/>
            <person name="Li D."/>
            <person name="Lambie S.C."/>
            <person name="Cox F."/>
            <person name="Attwood G.T."/>
            <person name="Altermann E."/>
            <person name="Leahy S.C."/>
        </authorList>
    </citation>
    <scope>NUCLEOTIDE SEQUENCE [LARGE SCALE GENOMIC DNA]</scope>
    <source>
        <strain evidence="15 16">YLM1</strain>
    </source>
</reference>
<dbReference type="PANTHER" id="PTHR22976:SF2">
    <property type="entry name" value="BIOTIN SYNTHASE, MITOCHONDRIAL"/>
    <property type="match status" value="1"/>
</dbReference>
<dbReference type="RefSeq" id="WP_067148774.1">
    <property type="nucleotide sequence ID" value="NZ_CP014265.1"/>
</dbReference>
<evidence type="ECO:0000313" key="15">
    <source>
        <dbReference type="EMBL" id="AMK16343.1"/>
    </source>
</evidence>
<feature type="binding site" evidence="12 13">
    <location>
        <position position="69"/>
    </location>
    <ligand>
        <name>[4Fe-4S] cluster</name>
        <dbReference type="ChEBI" id="CHEBI:49883"/>
        <note>4Fe-4S-S-AdoMet</note>
    </ligand>
</feature>
<dbReference type="SMART" id="SM00729">
    <property type="entry name" value="Elp3"/>
    <property type="match status" value="1"/>
</dbReference>
<keyword evidence="5 12" id="KW-0808">Transferase</keyword>
<protein>
    <recommendedName>
        <fullName evidence="3 12">Biotin synthase</fullName>
        <ecNumber evidence="3 12">2.8.1.6</ecNumber>
    </recommendedName>
</protein>
<sequence>MFDLAELKNKVLNNYKVTKEDALNLVDVPLDDLTNAANEIRQSFCGNIFDACSIINVKSGRCSENCKFCAQSNYYNTDIEIYPLLSGEELKEKTLTIYSAGFKRISYVASGRKVNEKEFNQLSDLIKELTESNDDIKICVSLGLLTKDQIARLNDVGVDRIHNNLESSRDYFKEICTTHSYDEKLDTINLIDNENLMICSGGIFGMGESFEDRIDLALELRDLGVKSIPINILNPIKGTPVENNEILSNDEACRLIGIFRFINPDAYIRMAGGRALLGDNGRKAFQSGANAAILGDMLTTDGVGLEEDLKLLGKLGFKISYSAER</sequence>
<dbReference type="PATRIC" id="fig|294671.3.peg.1858"/>
<dbReference type="GO" id="GO:0051537">
    <property type="term" value="F:2 iron, 2 sulfur cluster binding"/>
    <property type="evidence" value="ECO:0007669"/>
    <property type="project" value="UniProtKB-KW"/>
</dbReference>
<name>A0A126R1R6_METOL</name>
<dbReference type="HAMAP" id="MF_01694">
    <property type="entry name" value="BioB"/>
    <property type="match status" value="1"/>
</dbReference>
<dbReference type="InterPro" id="IPR013785">
    <property type="entry name" value="Aldolase_TIM"/>
</dbReference>
<dbReference type="InterPro" id="IPR058240">
    <property type="entry name" value="rSAM_sf"/>
</dbReference>
<dbReference type="InterPro" id="IPR024177">
    <property type="entry name" value="Biotin_synthase"/>
</dbReference>
<organism evidence="15 16">
    <name type="scientific">Methanobrevibacter olleyae</name>
    <dbReference type="NCBI Taxonomy" id="294671"/>
    <lineage>
        <taxon>Archaea</taxon>
        <taxon>Methanobacteriati</taxon>
        <taxon>Methanobacteriota</taxon>
        <taxon>Methanomada group</taxon>
        <taxon>Methanobacteria</taxon>
        <taxon>Methanobacteriales</taxon>
        <taxon>Methanobacteriaceae</taxon>
        <taxon>Methanobrevibacter</taxon>
    </lineage>
</organism>
<evidence type="ECO:0000256" key="13">
    <source>
        <dbReference type="PIRSR" id="PIRSR001619-1"/>
    </source>
</evidence>
<evidence type="ECO:0000256" key="7">
    <source>
        <dbReference type="ARBA" id="ARBA00022714"/>
    </source>
</evidence>
<keyword evidence="4 12" id="KW-0004">4Fe-4S</keyword>
<dbReference type="Pfam" id="PF04055">
    <property type="entry name" value="Radical_SAM"/>
    <property type="match status" value="1"/>
</dbReference>
<evidence type="ECO:0000256" key="2">
    <source>
        <dbReference type="ARBA" id="ARBA00010765"/>
    </source>
</evidence>
<dbReference type="GeneID" id="28490097"/>
<keyword evidence="9 12" id="KW-0093">Biotin biosynthesis</keyword>
<comment type="catalytic activity">
    <reaction evidence="12">
        <text>(4R,5S)-dethiobiotin + (sulfur carrier)-SH + 2 reduced [2Fe-2S]-[ferredoxin] + 2 S-adenosyl-L-methionine = (sulfur carrier)-H + biotin + 2 5'-deoxyadenosine + 2 L-methionine + 2 oxidized [2Fe-2S]-[ferredoxin]</text>
        <dbReference type="Rhea" id="RHEA:22060"/>
        <dbReference type="Rhea" id="RHEA-COMP:10000"/>
        <dbReference type="Rhea" id="RHEA-COMP:10001"/>
        <dbReference type="Rhea" id="RHEA-COMP:14737"/>
        <dbReference type="Rhea" id="RHEA-COMP:14739"/>
        <dbReference type="ChEBI" id="CHEBI:17319"/>
        <dbReference type="ChEBI" id="CHEBI:29917"/>
        <dbReference type="ChEBI" id="CHEBI:33737"/>
        <dbReference type="ChEBI" id="CHEBI:33738"/>
        <dbReference type="ChEBI" id="CHEBI:57586"/>
        <dbReference type="ChEBI" id="CHEBI:57844"/>
        <dbReference type="ChEBI" id="CHEBI:59789"/>
        <dbReference type="ChEBI" id="CHEBI:64428"/>
        <dbReference type="ChEBI" id="CHEBI:149473"/>
        <dbReference type="EC" id="2.8.1.6"/>
    </reaction>
</comment>
<comment type="cofactor">
    <cofactor evidence="12">
        <name>[2Fe-2S] cluster</name>
        <dbReference type="ChEBI" id="CHEBI:190135"/>
    </cofactor>
    <text evidence="12">Binds 1 [2Fe-2S] cluster. The cluster is coordinated with 3 cysteines and 1 arginine.</text>
</comment>
<dbReference type="GO" id="GO:0005506">
    <property type="term" value="F:iron ion binding"/>
    <property type="evidence" value="ECO:0007669"/>
    <property type="project" value="UniProtKB-UniRule"/>
</dbReference>
<keyword evidence="10 12" id="KW-0408">Iron</keyword>
<evidence type="ECO:0000256" key="11">
    <source>
        <dbReference type="ARBA" id="ARBA00023014"/>
    </source>
</evidence>
<feature type="domain" description="Radical SAM core" evidence="14">
    <location>
        <begin position="44"/>
        <end position="274"/>
    </location>
</feature>
<dbReference type="STRING" id="294671.YLM1_1788"/>
<keyword evidence="16" id="KW-1185">Reference proteome</keyword>
<feature type="binding site" evidence="12 13">
    <location>
        <position position="199"/>
    </location>
    <ligand>
        <name>[2Fe-2S] cluster</name>
        <dbReference type="ChEBI" id="CHEBI:190135"/>
    </ligand>
</feature>
<feature type="binding site" evidence="12 13">
    <location>
        <position position="139"/>
    </location>
    <ligand>
        <name>[2Fe-2S] cluster</name>
        <dbReference type="ChEBI" id="CHEBI:190135"/>
    </ligand>
</feature>
<dbReference type="InterPro" id="IPR006638">
    <property type="entry name" value="Elp3/MiaA/NifB-like_rSAM"/>
</dbReference>
<dbReference type="GO" id="GO:0004076">
    <property type="term" value="F:biotin synthase activity"/>
    <property type="evidence" value="ECO:0007669"/>
    <property type="project" value="UniProtKB-UniRule"/>
</dbReference>
<comment type="subunit">
    <text evidence="12">Homodimer.</text>
</comment>
<dbReference type="EMBL" id="CP014265">
    <property type="protein sequence ID" value="AMK16343.1"/>
    <property type="molecule type" value="Genomic_DNA"/>
</dbReference>
<evidence type="ECO:0000313" key="16">
    <source>
        <dbReference type="Proteomes" id="UP000066376"/>
    </source>
</evidence>
<dbReference type="SFLD" id="SFLDG01278">
    <property type="entry name" value="biotin_synthase_like"/>
    <property type="match status" value="1"/>
</dbReference>
<keyword evidence="6 12" id="KW-0949">S-adenosyl-L-methionine</keyword>
<dbReference type="InterPro" id="IPR010722">
    <property type="entry name" value="BATS_dom"/>
</dbReference>
<comment type="similarity">
    <text evidence="2 12">Belongs to the radical SAM superfamily. Biotin synthase family.</text>
</comment>
<keyword evidence="11 12" id="KW-0411">Iron-sulfur</keyword>
<feature type="binding site" evidence="12 13">
    <location>
        <position position="66"/>
    </location>
    <ligand>
        <name>[4Fe-4S] cluster</name>
        <dbReference type="ChEBI" id="CHEBI:49883"/>
        <note>4Fe-4S-S-AdoMet</note>
    </ligand>
</feature>
<evidence type="ECO:0000256" key="5">
    <source>
        <dbReference type="ARBA" id="ARBA00022679"/>
    </source>
</evidence>
<proteinExistence type="inferred from homology"/>
<dbReference type="InterPro" id="IPR002684">
    <property type="entry name" value="Biotin_synth/BioAB"/>
</dbReference>
<keyword evidence="8 12" id="KW-0479">Metal-binding</keyword>